<evidence type="ECO:0000313" key="3">
    <source>
        <dbReference type="EMBL" id="EMP36312.1"/>
    </source>
</evidence>
<feature type="compositionally biased region" description="Low complexity" evidence="1">
    <location>
        <begin position="102"/>
        <end position="118"/>
    </location>
</feature>
<dbReference type="EMBL" id="KB525692">
    <property type="protein sequence ID" value="EMP36312.1"/>
    <property type="molecule type" value="Genomic_DNA"/>
</dbReference>
<dbReference type="Pfam" id="PF13837">
    <property type="entry name" value="Myb_DNA-bind_4"/>
    <property type="match status" value="1"/>
</dbReference>
<dbReference type="Gene3D" id="1.10.10.60">
    <property type="entry name" value="Homeodomain-like"/>
    <property type="match status" value="1"/>
</dbReference>
<dbReference type="PANTHER" id="PTHR47595">
    <property type="entry name" value="HEAT SHOCK 70 KDA PROTEIN 14"/>
    <property type="match status" value="1"/>
</dbReference>
<evidence type="ECO:0000313" key="4">
    <source>
        <dbReference type="Proteomes" id="UP000031443"/>
    </source>
</evidence>
<accession>M7C6Z2</accession>
<reference evidence="4" key="1">
    <citation type="journal article" date="2013" name="Nat. Genet.">
        <title>The draft genomes of soft-shell turtle and green sea turtle yield insights into the development and evolution of the turtle-specific body plan.</title>
        <authorList>
            <person name="Wang Z."/>
            <person name="Pascual-Anaya J."/>
            <person name="Zadissa A."/>
            <person name="Li W."/>
            <person name="Niimura Y."/>
            <person name="Huang Z."/>
            <person name="Li C."/>
            <person name="White S."/>
            <person name="Xiong Z."/>
            <person name="Fang D."/>
            <person name="Wang B."/>
            <person name="Ming Y."/>
            <person name="Chen Y."/>
            <person name="Zheng Y."/>
            <person name="Kuraku S."/>
            <person name="Pignatelli M."/>
            <person name="Herrero J."/>
            <person name="Beal K."/>
            <person name="Nozawa M."/>
            <person name="Li Q."/>
            <person name="Wang J."/>
            <person name="Zhang H."/>
            <person name="Yu L."/>
            <person name="Shigenobu S."/>
            <person name="Wang J."/>
            <person name="Liu J."/>
            <person name="Flicek P."/>
            <person name="Searle S."/>
            <person name="Wang J."/>
            <person name="Kuratani S."/>
            <person name="Yin Y."/>
            <person name="Aken B."/>
            <person name="Zhang G."/>
            <person name="Irie N."/>
        </authorList>
    </citation>
    <scope>NUCLEOTIDE SEQUENCE [LARGE SCALE GENOMIC DNA]</scope>
</reference>
<keyword evidence="4" id="KW-1185">Reference proteome</keyword>
<name>M7C6Z2_CHEMY</name>
<feature type="domain" description="Myb/SANT-like DNA-binding" evidence="2">
    <location>
        <begin position="11"/>
        <end position="96"/>
    </location>
</feature>
<dbReference type="InterPro" id="IPR044822">
    <property type="entry name" value="Myb_DNA-bind_4"/>
</dbReference>
<sequence length="358" mass="39076">MPPSVRRSPVWSNGKVLDLSVWGEEAVQSQLGSSRRHYDTFWQISRDMMEKGQDRDALQCRVKVKELRNVYHKARKANSCSGAAPATCRFYKELDATLGGEPTSTPTTTMDTSEPSSTRQEEEQQSGSEGGEAEEDTPESLDACSQELFSSQKEGSLSWRPVLVEGQTPEKVPDFFASLHKNDFLMKKQRKARAVTHPSPAMRAPCFGNPEQPVESGTGSNALWAAIPQSTSSHSGAVACGKGAGGRDILGPVPTPHDASVHIPAIPLLPSTFGAIFPRFLYCALCLPFRSAEMEPKLLRSMLTSLVSTSHLAVELFLMIQSDSEGSNDDSDSSNTYDTSLLVAFTDLLTTTEHSFQR</sequence>
<dbReference type="AlphaFoldDB" id="M7C6Z2"/>
<proteinExistence type="predicted"/>
<organism evidence="3 4">
    <name type="scientific">Chelonia mydas</name>
    <name type="common">Green sea-turtle</name>
    <name type="synonym">Chelonia agassizi</name>
    <dbReference type="NCBI Taxonomy" id="8469"/>
    <lineage>
        <taxon>Eukaryota</taxon>
        <taxon>Metazoa</taxon>
        <taxon>Chordata</taxon>
        <taxon>Craniata</taxon>
        <taxon>Vertebrata</taxon>
        <taxon>Euteleostomi</taxon>
        <taxon>Archelosauria</taxon>
        <taxon>Testudinata</taxon>
        <taxon>Testudines</taxon>
        <taxon>Cryptodira</taxon>
        <taxon>Durocryptodira</taxon>
        <taxon>Americhelydia</taxon>
        <taxon>Chelonioidea</taxon>
        <taxon>Cheloniidae</taxon>
        <taxon>Chelonia</taxon>
    </lineage>
</organism>
<evidence type="ECO:0000256" key="1">
    <source>
        <dbReference type="SAM" id="MobiDB-lite"/>
    </source>
</evidence>
<evidence type="ECO:0000259" key="2">
    <source>
        <dbReference type="Pfam" id="PF13837"/>
    </source>
</evidence>
<gene>
    <name evidence="3" type="ORF">UY3_06527</name>
</gene>
<dbReference type="Proteomes" id="UP000031443">
    <property type="component" value="Unassembled WGS sequence"/>
</dbReference>
<protein>
    <recommendedName>
        <fullName evidence="2">Myb/SANT-like DNA-binding domain-containing protein</fullName>
    </recommendedName>
</protein>
<dbReference type="PANTHER" id="PTHR47595:SF1">
    <property type="entry name" value="MYB_SANT-LIKE DNA-BINDING DOMAIN-CONTAINING PROTEIN"/>
    <property type="match status" value="1"/>
</dbReference>
<feature type="region of interest" description="Disordered" evidence="1">
    <location>
        <begin position="97"/>
        <end position="143"/>
    </location>
</feature>